<dbReference type="SUPFAM" id="SSF52540">
    <property type="entry name" value="P-loop containing nucleoside triphosphate hydrolases"/>
    <property type="match status" value="1"/>
</dbReference>
<feature type="domain" description="AAA+ ATPase" evidence="2">
    <location>
        <begin position="494"/>
        <end position="709"/>
    </location>
</feature>
<protein>
    <recommendedName>
        <fullName evidence="2">AAA+ ATPase domain-containing protein</fullName>
    </recommendedName>
</protein>
<feature type="compositionally biased region" description="Acidic residues" evidence="1">
    <location>
        <begin position="118"/>
        <end position="133"/>
    </location>
</feature>
<dbReference type="PANTHER" id="PTHR43718">
    <property type="entry name" value="LON PROTEASE"/>
    <property type="match status" value="1"/>
</dbReference>
<dbReference type="GO" id="GO:0006515">
    <property type="term" value="P:protein quality control for misfolded or incompletely synthesized proteins"/>
    <property type="evidence" value="ECO:0007669"/>
    <property type="project" value="TreeGrafter"/>
</dbReference>
<feature type="compositionally biased region" description="Acidic residues" evidence="1">
    <location>
        <begin position="31"/>
        <end position="51"/>
    </location>
</feature>
<feature type="compositionally biased region" description="Basic and acidic residues" evidence="1">
    <location>
        <begin position="276"/>
        <end position="287"/>
    </location>
</feature>
<evidence type="ECO:0000259" key="2">
    <source>
        <dbReference type="SMART" id="SM00382"/>
    </source>
</evidence>
<dbReference type="InterPro" id="IPR027417">
    <property type="entry name" value="P-loop_NTPase"/>
</dbReference>
<accession>A0A6C0D5R7</accession>
<dbReference type="InterPro" id="IPR003593">
    <property type="entry name" value="AAA+_ATPase"/>
</dbReference>
<dbReference type="InterPro" id="IPR027065">
    <property type="entry name" value="Lon_Prtase"/>
</dbReference>
<proteinExistence type="predicted"/>
<dbReference type="PANTHER" id="PTHR43718:SF2">
    <property type="entry name" value="LON PROTEASE HOMOLOG, MITOCHONDRIAL"/>
    <property type="match status" value="1"/>
</dbReference>
<feature type="compositionally biased region" description="Basic and acidic residues" evidence="1">
    <location>
        <begin position="1"/>
        <end position="30"/>
    </location>
</feature>
<dbReference type="SMART" id="SM00382">
    <property type="entry name" value="AAA"/>
    <property type="match status" value="1"/>
</dbReference>
<sequence>MAPTKFEKSTKKSNVRNDKNQRLRRNKPDPDSESEEIDFEEEEDDEYETVSESDSTYIPPKKSKKLTKKIQKKRVVDDSDSESEEEEEPEFDRKKFRKTLSKMFPSKYMSKKVKADEENSDSEESSEEDDEDSSPPKSKKHYSTKKPLSKKSKGSKKPSKSSSSSSKKSKPVSESEEESSEEDEDYEEDDDDDEDEKKVNIIFTIGGGNGDEYGEEYDENYEDEDDEEDEEEPEEEECNSDDEKTFMGEKYEEMPKESLKPETSKKSTKTSKKSKKPELDKNAEPKEPDIEAEYVELNDLRKHLIEKLHKKPNSKILKNAIEECKTAIKELILSARKNNTKSYYKLIHGERKKTSEFDYFKKNLSNKEQLKIVKEMKEINEHINIEKPYRLALLQSQIPAKYKATAMQKLNMLKMMEPGDSEYYKIKSWVDTFMKIPFGIHKSLSVNINDGIEQCHEFMGNAKKILDNCVYGLDDAKIQIMQMVGQWISNPSAMGTAIAIHGPPGSGKTSLVKEGISKILGREFAFIALGGASDASFLEGHSYTYEGSTWGKIVQILINSKCMNPVIYFDELDKISDTAKGEEIVGILTHLTDTSQNSQFHDKYFTEVDFDLSKCLFIFSYNDESKVNPVLKDRMYRIQTKGYDAKQKVTIARNYMLPKIREQVNFTEEDVIIPDETIQYIASSQSLTKGEAGVRNLKRCLEIIHTKLNLFRLMKPGDNIFEKDIDIKVQFPFTVTKKEVDIFIKNEENQNQSLLAMYC</sequence>
<reference evidence="3" key="1">
    <citation type="journal article" date="2020" name="Nature">
        <title>Giant virus diversity and host interactions through global metagenomics.</title>
        <authorList>
            <person name="Schulz F."/>
            <person name="Roux S."/>
            <person name="Paez-Espino D."/>
            <person name="Jungbluth S."/>
            <person name="Walsh D.A."/>
            <person name="Denef V.J."/>
            <person name="McMahon K.D."/>
            <person name="Konstantinidis K.T."/>
            <person name="Eloe-Fadrosh E.A."/>
            <person name="Kyrpides N.C."/>
            <person name="Woyke T."/>
        </authorList>
    </citation>
    <scope>NUCLEOTIDE SEQUENCE</scope>
    <source>
        <strain evidence="3">GVMAG-M-3300023174-124</strain>
    </source>
</reference>
<organism evidence="3">
    <name type="scientific">viral metagenome</name>
    <dbReference type="NCBI Taxonomy" id="1070528"/>
    <lineage>
        <taxon>unclassified sequences</taxon>
        <taxon>metagenomes</taxon>
        <taxon>organismal metagenomes</taxon>
    </lineage>
</organism>
<dbReference type="GO" id="GO:0016887">
    <property type="term" value="F:ATP hydrolysis activity"/>
    <property type="evidence" value="ECO:0007669"/>
    <property type="project" value="InterPro"/>
</dbReference>
<dbReference type="GO" id="GO:0051131">
    <property type="term" value="P:chaperone-mediated protein complex assembly"/>
    <property type="evidence" value="ECO:0007669"/>
    <property type="project" value="TreeGrafter"/>
</dbReference>
<dbReference type="GO" id="GO:0004252">
    <property type="term" value="F:serine-type endopeptidase activity"/>
    <property type="evidence" value="ECO:0007669"/>
    <property type="project" value="InterPro"/>
</dbReference>
<feature type="compositionally biased region" description="Acidic residues" evidence="1">
    <location>
        <begin position="174"/>
        <end position="195"/>
    </location>
</feature>
<dbReference type="GO" id="GO:0005524">
    <property type="term" value="F:ATP binding"/>
    <property type="evidence" value="ECO:0007669"/>
    <property type="project" value="InterPro"/>
</dbReference>
<dbReference type="AlphaFoldDB" id="A0A6C0D5R7"/>
<feature type="compositionally biased region" description="Basic residues" evidence="1">
    <location>
        <begin position="266"/>
        <end position="275"/>
    </location>
</feature>
<dbReference type="GO" id="GO:0004176">
    <property type="term" value="F:ATP-dependent peptidase activity"/>
    <property type="evidence" value="ECO:0007669"/>
    <property type="project" value="InterPro"/>
</dbReference>
<feature type="compositionally biased region" description="Acidic residues" evidence="1">
    <location>
        <begin position="78"/>
        <end position="90"/>
    </location>
</feature>
<feature type="region of interest" description="Disordered" evidence="1">
    <location>
        <begin position="1"/>
        <end position="287"/>
    </location>
</feature>
<dbReference type="Gene3D" id="1.10.8.60">
    <property type="match status" value="1"/>
</dbReference>
<evidence type="ECO:0000256" key="1">
    <source>
        <dbReference type="SAM" id="MobiDB-lite"/>
    </source>
</evidence>
<evidence type="ECO:0000313" key="3">
    <source>
        <dbReference type="EMBL" id="QHT11857.1"/>
    </source>
</evidence>
<feature type="compositionally biased region" description="Basic residues" evidence="1">
    <location>
        <begin position="137"/>
        <end position="159"/>
    </location>
</feature>
<dbReference type="GO" id="GO:0007005">
    <property type="term" value="P:mitochondrion organization"/>
    <property type="evidence" value="ECO:0007669"/>
    <property type="project" value="TreeGrafter"/>
</dbReference>
<name>A0A6C0D5R7_9ZZZZ</name>
<feature type="compositionally biased region" description="Basic residues" evidence="1">
    <location>
        <begin position="61"/>
        <end position="73"/>
    </location>
</feature>
<dbReference type="Pfam" id="PF00004">
    <property type="entry name" value="AAA"/>
    <property type="match status" value="1"/>
</dbReference>
<dbReference type="InterPro" id="IPR003959">
    <property type="entry name" value="ATPase_AAA_core"/>
</dbReference>
<dbReference type="EMBL" id="MN739538">
    <property type="protein sequence ID" value="QHT11857.1"/>
    <property type="molecule type" value="Genomic_DNA"/>
</dbReference>
<dbReference type="GO" id="GO:0003697">
    <property type="term" value="F:single-stranded DNA binding"/>
    <property type="evidence" value="ECO:0007669"/>
    <property type="project" value="TreeGrafter"/>
</dbReference>
<dbReference type="GO" id="GO:0005759">
    <property type="term" value="C:mitochondrial matrix"/>
    <property type="evidence" value="ECO:0007669"/>
    <property type="project" value="TreeGrafter"/>
</dbReference>
<feature type="compositionally biased region" description="Basic and acidic residues" evidence="1">
    <location>
        <begin position="241"/>
        <end position="265"/>
    </location>
</feature>
<feature type="compositionally biased region" description="Acidic residues" evidence="1">
    <location>
        <begin position="212"/>
        <end position="240"/>
    </location>
</feature>
<dbReference type="Gene3D" id="3.40.50.300">
    <property type="entry name" value="P-loop containing nucleotide triphosphate hydrolases"/>
    <property type="match status" value="1"/>
</dbReference>